<comment type="subcellular location">
    <subcellularLocation>
        <location evidence="1">Nucleus</location>
    </subcellularLocation>
</comment>
<evidence type="ECO:0000256" key="8">
    <source>
        <dbReference type="PROSITE-ProRule" id="PRU00042"/>
    </source>
</evidence>
<keyword evidence="7" id="KW-0539">Nucleus</keyword>
<keyword evidence="3 8" id="KW-0863">Zinc-finger</keyword>
<proteinExistence type="predicted"/>
<organism evidence="10">
    <name type="scientific">Spirodela intermedia</name>
    <name type="common">Intermediate duckweed</name>
    <dbReference type="NCBI Taxonomy" id="51605"/>
    <lineage>
        <taxon>Eukaryota</taxon>
        <taxon>Viridiplantae</taxon>
        <taxon>Streptophyta</taxon>
        <taxon>Embryophyta</taxon>
        <taxon>Tracheophyta</taxon>
        <taxon>Spermatophyta</taxon>
        <taxon>Magnoliopsida</taxon>
        <taxon>Liliopsida</taxon>
        <taxon>Araceae</taxon>
        <taxon>Lemnoideae</taxon>
        <taxon>Spirodela</taxon>
    </lineage>
</organism>
<accession>A0A7I8IG84</accession>
<dbReference type="SUPFAM" id="SSF57667">
    <property type="entry name" value="beta-beta-alpha zinc fingers"/>
    <property type="match status" value="1"/>
</dbReference>
<name>A0A7I8IG84_SPIIN</name>
<dbReference type="InterPro" id="IPR013087">
    <property type="entry name" value="Znf_C2H2_type"/>
</dbReference>
<evidence type="ECO:0000256" key="6">
    <source>
        <dbReference type="ARBA" id="ARBA00023163"/>
    </source>
</evidence>
<evidence type="ECO:0000256" key="4">
    <source>
        <dbReference type="ARBA" id="ARBA00022833"/>
    </source>
</evidence>
<keyword evidence="6" id="KW-0804">Transcription</keyword>
<dbReference type="GO" id="GO:0008270">
    <property type="term" value="F:zinc ion binding"/>
    <property type="evidence" value="ECO:0007669"/>
    <property type="project" value="UniProtKB-KW"/>
</dbReference>
<reference evidence="10 11" key="1">
    <citation type="submission" date="2019-12" db="EMBL/GenBank/DDBJ databases">
        <authorList>
            <person name="Scholz U."/>
            <person name="Mascher M."/>
            <person name="Fiebig A."/>
        </authorList>
    </citation>
    <scope>NUCLEOTIDE SEQUENCE</scope>
</reference>
<protein>
    <recommendedName>
        <fullName evidence="9">C2H2-type domain-containing protein</fullName>
    </recommendedName>
</protein>
<evidence type="ECO:0000313" key="10">
    <source>
        <dbReference type="EMBL" id="CAA2617092.1"/>
    </source>
</evidence>
<evidence type="ECO:0000256" key="5">
    <source>
        <dbReference type="ARBA" id="ARBA00023015"/>
    </source>
</evidence>
<dbReference type="EMBL" id="CACRZD030000003">
    <property type="protein sequence ID" value="CAA6656791.1"/>
    <property type="molecule type" value="Genomic_DNA"/>
</dbReference>
<feature type="domain" description="C2H2-type" evidence="9">
    <location>
        <begin position="49"/>
        <end position="76"/>
    </location>
</feature>
<evidence type="ECO:0000313" key="11">
    <source>
        <dbReference type="Proteomes" id="UP001189122"/>
    </source>
</evidence>
<dbReference type="PROSITE" id="PS50157">
    <property type="entry name" value="ZINC_FINGER_C2H2_2"/>
    <property type="match status" value="1"/>
</dbReference>
<dbReference type="Proteomes" id="UP001189122">
    <property type="component" value="Unassembled WGS sequence"/>
</dbReference>
<dbReference type="PANTHER" id="PTHR45801">
    <property type="entry name" value="OS07G0101800 PROTEIN"/>
    <property type="match status" value="1"/>
</dbReference>
<evidence type="ECO:0000259" key="9">
    <source>
        <dbReference type="PROSITE" id="PS50157"/>
    </source>
</evidence>
<dbReference type="PROSITE" id="PS00028">
    <property type="entry name" value="ZINC_FINGER_C2H2_1"/>
    <property type="match status" value="1"/>
</dbReference>
<evidence type="ECO:0000256" key="1">
    <source>
        <dbReference type="ARBA" id="ARBA00004123"/>
    </source>
</evidence>
<dbReference type="Gene3D" id="3.30.160.60">
    <property type="entry name" value="Classic Zinc Finger"/>
    <property type="match status" value="1"/>
</dbReference>
<sequence>MEEGRCRRLTGGSRVGDLAGGAATAAFYDEYSLEEDSAGQGYPWPPRSYSCSFCRREFRSAQALGGHVNVHRRDRARLKLSSATQIEIGLRQIPCPPGVSVGTSRSPSSSSFRVSGTSPLKALKSRSLSLLPAFHISSTKTQMNLQFRFQWGRVISRRRRQVAKGGNTT</sequence>
<evidence type="ECO:0000256" key="7">
    <source>
        <dbReference type="ARBA" id="ARBA00023242"/>
    </source>
</evidence>
<evidence type="ECO:0000256" key="3">
    <source>
        <dbReference type="ARBA" id="ARBA00022771"/>
    </source>
</evidence>
<keyword evidence="5" id="KW-0805">Transcription regulation</keyword>
<dbReference type="EMBL" id="LR743590">
    <property type="protein sequence ID" value="CAA2617092.1"/>
    <property type="molecule type" value="Genomic_DNA"/>
</dbReference>
<dbReference type="AlphaFoldDB" id="A0A7I8IG84"/>
<gene>
    <name evidence="10" type="ORF">SI7747_03003262</name>
</gene>
<dbReference type="PANTHER" id="PTHR45801:SF107">
    <property type="entry name" value="TRANSCRIPTIONAL REGULATOR SUPERMAN-LIKE"/>
    <property type="match status" value="1"/>
</dbReference>
<dbReference type="InterPro" id="IPR052426">
    <property type="entry name" value="Plant_dev_regulator"/>
</dbReference>
<dbReference type="InterPro" id="IPR036236">
    <property type="entry name" value="Znf_C2H2_sf"/>
</dbReference>
<keyword evidence="11" id="KW-1185">Reference proteome</keyword>
<evidence type="ECO:0000256" key="2">
    <source>
        <dbReference type="ARBA" id="ARBA00022723"/>
    </source>
</evidence>
<dbReference type="GO" id="GO:0005634">
    <property type="term" value="C:nucleus"/>
    <property type="evidence" value="ECO:0007669"/>
    <property type="project" value="UniProtKB-SubCell"/>
</dbReference>
<keyword evidence="4" id="KW-0862">Zinc</keyword>
<keyword evidence="2" id="KW-0479">Metal-binding</keyword>